<dbReference type="AlphaFoldDB" id="A0ABD3BC03"/>
<comment type="caution">
    <text evidence="8">The sequence shown here is derived from an EMBL/GenBank/DDBJ whole genome shotgun (WGS) entry which is preliminary data.</text>
</comment>
<comment type="subcellular location">
    <subcellularLocation>
        <location evidence="1">Nucleus</location>
    </subcellularLocation>
</comment>
<feature type="compositionally biased region" description="Basic and acidic residues" evidence="7">
    <location>
        <begin position="207"/>
        <end position="222"/>
    </location>
</feature>
<evidence type="ECO:0000313" key="8">
    <source>
        <dbReference type="EMBL" id="KAL3614916.1"/>
    </source>
</evidence>
<organism evidence="8 9">
    <name type="scientific">Castilleja foliolosa</name>
    <dbReference type="NCBI Taxonomy" id="1961234"/>
    <lineage>
        <taxon>Eukaryota</taxon>
        <taxon>Viridiplantae</taxon>
        <taxon>Streptophyta</taxon>
        <taxon>Embryophyta</taxon>
        <taxon>Tracheophyta</taxon>
        <taxon>Spermatophyta</taxon>
        <taxon>Magnoliopsida</taxon>
        <taxon>eudicotyledons</taxon>
        <taxon>Gunneridae</taxon>
        <taxon>Pentapetalae</taxon>
        <taxon>asterids</taxon>
        <taxon>lamiids</taxon>
        <taxon>Lamiales</taxon>
        <taxon>Orobanchaceae</taxon>
        <taxon>Pedicularideae</taxon>
        <taxon>Castillejinae</taxon>
        <taxon>Castilleja</taxon>
    </lineage>
</organism>
<keyword evidence="3" id="KW-0805">Transcription regulation</keyword>
<feature type="compositionally biased region" description="Polar residues" evidence="7">
    <location>
        <begin position="225"/>
        <end position="240"/>
    </location>
</feature>
<feature type="compositionally biased region" description="Basic and acidic residues" evidence="7">
    <location>
        <begin position="99"/>
        <end position="113"/>
    </location>
</feature>
<feature type="compositionally biased region" description="Basic residues" evidence="7">
    <location>
        <begin position="152"/>
        <end position="167"/>
    </location>
</feature>
<gene>
    <name evidence="8" type="ORF">CASFOL_040577</name>
</gene>
<keyword evidence="6" id="KW-0539">Nucleus</keyword>
<keyword evidence="5" id="KW-0804">Transcription</keyword>
<feature type="region of interest" description="Disordered" evidence="7">
    <location>
        <begin position="99"/>
        <end position="176"/>
    </location>
</feature>
<evidence type="ECO:0008006" key="10">
    <source>
        <dbReference type="Google" id="ProtNLM"/>
    </source>
</evidence>
<dbReference type="GO" id="GO:0005634">
    <property type="term" value="C:nucleus"/>
    <property type="evidence" value="ECO:0007669"/>
    <property type="project" value="UniProtKB-SubCell"/>
</dbReference>
<evidence type="ECO:0000256" key="2">
    <source>
        <dbReference type="ARBA" id="ARBA00010410"/>
    </source>
</evidence>
<evidence type="ECO:0000256" key="4">
    <source>
        <dbReference type="ARBA" id="ARBA00023125"/>
    </source>
</evidence>
<keyword evidence="4" id="KW-0238">DNA-binding</keyword>
<keyword evidence="9" id="KW-1185">Reference proteome</keyword>
<dbReference type="GO" id="GO:0003677">
    <property type="term" value="F:DNA binding"/>
    <property type="evidence" value="ECO:0007669"/>
    <property type="project" value="UniProtKB-KW"/>
</dbReference>
<dbReference type="Pfam" id="PF12251">
    <property type="entry name" value="SNAPC3"/>
    <property type="match status" value="1"/>
</dbReference>
<evidence type="ECO:0000313" key="9">
    <source>
        <dbReference type="Proteomes" id="UP001632038"/>
    </source>
</evidence>
<dbReference type="EMBL" id="JAVIJP010000100">
    <property type="protein sequence ID" value="KAL3614916.1"/>
    <property type="molecule type" value="Genomic_DNA"/>
</dbReference>
<comment type="similarity">
    <text evidence="2">Belongs to the SNAPC3/SRD2 family.</text>
</comment>
<dbReference type="PANTHER" id="PTHR13421">
    <property type="entry name" value="SNRNA-ACTIVATING PROTEIN COMPLEX SUBUNIT 3"/>
    <property type="match status" value="1"/>
</dbReference>
<evidence type="ECO:0000256" key="7">
    <source>
        <dbReference type="SAM" id="MobiDB-lite"/>
    </source>
</evidence>
<proteinExistence type="inferred from homology"/>
<feature type="compositionally biased region" description="Polar residues" evidence="7">
    <location>
        <begin position="123"/>
        <end position="140"/>
    </location>
</feature>
<sequence length="488" mass="55487">MLLGRDDGGEDLYVSIPLGGPIYVHGSIGPLTKVSDFAKSVSQELKSLKDELSVGSLDTCDEEISVDELKIITEDELVNKAFEEAFKDGEFAMDASQVRVEKLSPKSDEKTDDNSASGLELGLSQNPDENSKALVSSGTSDAVPLKTCSNKKSNKKPPGRREKRKRNNNMNSNFDENYLVKVEQLARIKQKQEDDKAAVRLHSFDGSREHVSGPHMKAEKIKSLKSGSVSTKVKASNPSDGEQVKFPETVLSVEVYHKKEKRVKKTQEFLVLGQQFLSELKDKIYCLTDEIMKKTSQYDPSGYFLIEDVFYNDMRKSSAIDYSKPILNWLQNSKDDALEKWEFIVSGGKLQQKQKDILGIESKHKLPMLRSLHMQGTRFCNLKIRLGAGYLYCHQGNCKHIIVIRDMRLLHPEDVQSQSAYPLITFQSKIRYKKCSVCKIYRAEKMTVDDKWAPSNPCYFCDVCYYMLHYADGSLLYSDFNVYDYFHE</sequence>
<evidence type="ECO:0000256" key="3">
    <source>
        <dbReference type="ARBA" id="ARBA00023015"/>
    </source>
</evidence>
<dbReference type="InterPro" id="IPR022042">
    <property type="entry name" value="snRNA-activating_su3"/>
</dbReference>
<feature type="region of interest" description="Disordered" evidence="7">
    <location>
        <begin position="207"/>
        <end position="241"/>
    </location>
</feature>
<name>A0ABD3BC03_9LAMI</name>
<evidence type="ECO:0000256" key="5">
    <source>
        <dbReference type="ARBA" id="ARBA00023163"/>
    </source>
</evidence>
<evidence type="ECO:0000256" key="1">
    <source>
        <dbReference type="ARBA" id="ARBA00004123"/>
    </source>
</evidence>
<reference evidence="9" key="1">
    <citation type="journal article" date="2024" name="IScience">
        <title>Strigolactones Initiate the Formation of Haustorium-like Structures in Castilleja.</title>
        <authorList>
            <person name="Buerger M."/>
            <person name="Peterson D."/>
            <person name="Chory J."/>
        </authorList>
    </citation>
    <scope>NUCLEOTIDE SEQUENCE [LARGE SCALE GENOMIC DNA]</scope>
</reference>
<protein>
    <recommendedName>
        <fullName evidence="10">snRNA-activating protein complex subunit 3</fullName>
    </recommendedName>
</protein>
<dbReference type="PANTHER" id="PTHR13421:SF16">
    <property type="entry name" value="SNRNA-ACTIVATING PROTEIN COMPLEX SUBUNIT 3"/>
    <property type="match status" value="1"/>
</dbReference>
<accession>A0ABD3BC03</accession>
<dbReference type="Proteomes" id="UP001632038">
    <property type="component" value="Unassembled WGS sequence"/>
</dbReference>
<evidence type="ECO:0000256" key="6">
    <source>
        <dbReference type="ARBA" id="ARBA00023242"/>
    </source>
</evidence>